<proteinExistence type="predicted"/>
<dbReference type="EMBL" id="MT740307">
    <property type="protein sequence ID" value="QNR53871.1"/>
    <property type="molecule type" value="Genomic_DNA"/>
</dbReference>
<keyword evidence="2" id="KW-1185">Reference proteome</keyword>
<gene>
    <name evidence="1" type="ORF">phiK7A1_083</name>
</gene>
<protein>
    <submittedName>
        <fullName evidence="1">Putative structural protein</fullName>
    </submittedName>
</protein>
<sequence length="300" mass="33117">MTTQRDRVYELVLGDTKTGDAIVINSSLQLTFEISKSSDNKRGSNSASIEVYNLSPSSIQKLETEYLTCTFKVGYKETGPLVVVQGNVVETKTVKRGVDYITQIIMGEGYTELNHTKLKSLIGPGETIGGVIEEIRKQMPGVVRGSIVGANLNNPVLFGYPLTGTPAEMLRQVCEANRLEYNISGGVLNVSDENGLLSKNQVLAPVVSEQSGLIDVPFYTSAEGRKLPKDKKRRRGVEFKSLLNAEYNPGFIVIIKSKVISGTYRINSSRFTGDFRGGEWYVECFCSDVYAEDLKEDKKK</sequence>
<accession>A0A7H0XFT1</accession>
<reference evidence="1 2" key="1">
    <citation type="submission" date="2020-07" db="EMBL/GenBank/DDBJ databases">
        <authorList>
            <person name="Martino G."/>
            <person name="Holtappels D."/>
            <person name="Wagemans J."/>
            <person name="Lavigne R."/>
            <person name="Turina M."/>
            <person name="Ciuffo M."/>
        </authorList>
    </citation>
    <scope>NUCLEOTIDE SEQUENCE [LARGE SCALE GENOMIC DNA]</scope>
</reference>
<name>A0A7H0XFT1_9CAUD</name>
<evidence type="ECO:0000313" key="1">
    <source>
        <dbReference type="EMBL" id="QNR53871.1"/>
    </source>
</evidence>
<evidence type="ECO:0000313" key="2">
    <source>
        <dbReference type="Proteomes" id="UP000516415"/>
    </source>
</evidence>
<dbReference type="Proteomes" id="UP000516415">
    <property type="component" value="Segment"/>
</dbReference>
<organism evidence="1 2">
    <name type="scientific">Pseudomonas phage phiK7A1</name>
    <dbReference type="NCBI Taxonomy" id="2759194"/>
    <lineage>
        <taxon>Viruses</taxon>
        <taxon>Duplodnaviria</taxon>
        <taxon>Heunggongvirae</taxon>
        <taxon>Uroviricota</taxon>
        <taxon>Caudoviricetes</taxon>
        <taxon>Vandenendeviridae</taxon>
        <taxon>Gorskivirinae</taxon>
        <taxon>Torinovirus</taxon>
        <taxon>Torinovirus K7A1</taxon>
    </lineage>
</organism>